<keyword evidence="2" id="KW-0472">Membrane</keyword>
<evidence type="ECO:0000313" key="3">
    <source>
        <dbReference type="EMBL" id="KAG8223033.1"/>
    </source>
</evidence>
<feature type="region of interest" description="Disordered" evidence="1">
    <location>
        <begin position="172"/>
        <end position="237"/>
    </location>
</feature>
<evidence type="ECO:0000313" key="4">
    <source>
        <dbReference type="Proteomes" id="UP000792457"/>
    </source>
</evidence>
<dbReference type="OrthoDB" id="7775175at2759"/>
<reference evidence="3" key="1">
    <citation type="submission" date="2013-04" db="EMBL/GenBank/DDBJ databases">
        <authorList>
            <person name="Qu J."/>
            <person name="Murali S.C."/>
            <person name="Bandaranaike D."/>
            <person name="Bellair M."/>
            <person name="Blankenburg K."/>
            <person name="Chao H."/>
            <person name="Dinh H."/>
            <person name="Doddapaneni H."/>
            <person name="Downs B."/>
            <person name="Dugan-Rocha S."/>
            <person name="Elkadiri S."/>
            <person name="Gnanaolivu R.D."/>
            <person name="Hernandez B."/>
            <person name="Javaid M."/>
            <person name="Jayaseelan J.C."/>
            <person name="Lee S."/>
            <person name="Li M."/>
            <person name="Ming W."/>
            <person name="Munidasa M."/>
            <person name="Muniz J."/>
            <person name="Nguyen L."/>
            <person name="Ongeri F."/>
            <person name="Osuji N."/>
            <person name="Pu L.-L."/>
            <person name="Puazo M."/>
            <person name="Qu C."/>
            <person name="Quiroz J."/>
            <person name="Raj R."/>
            <person name="Weissenberger G."/>
            <person name="Xin Y."/>
            <person name="Zou X."/>
            <person name="Han Y."/>
            <person name="Richards S."/>
            <person name="Worley K."/>
            <person name="Muzny D."/>
            <person name="Gibbs R."/>
        </authorList>
    </citation>
    <scope>NUCLEOTIDE SEQUENCE</scope>
    <source>
        <strain evidence="3">Sampled in the wild</strain>
    </source>
</reference>
<protein>
    <submittedName>
        <fullName evidence="3">Uncharacterized protein</fullName>
    </submittedName>
</protein>
<accession>A0A8K0JZA2</accession>
<feature type="transmembrane region" description="Helical" evidence="2">
    <location>
        <begin position="79"/>
        <end position="99"/>
    </location>
</feature>
<dbReference type="EMBL" id="KZ308150">
    <property type="protein sequence ID" value="KAG8223033.1"/>
    <property type="molecule type" value="Genomic_DNA"/>
</dbReference>
<evidence type="ECO:0000256" key="1">
    <source>
        <dbReference type="SAM" id="MobiDB-lite"/>
    </source>
</evidence>
<keyword evidence="2" id="KW-0812">Transmembrane</keyword>
<feature type="transmembrane region" description="Helical" evidence="2">
    <location>
        <begin position="26"/>
        <end position="49"/>
    </location>
</feature>
<sequence>MSGNYHCHHHHSQCVTTSEPRRGRRALAATDIAAALISVPLLVVLALLLRGDVKRVSWHGDATAADSQGDPGNDPRWRVLGLGLALLTLSLLVCCYVTHRLGLCCRSRRMLESLGGRGRRRRRRCTRGERERCRNVVGEIGGQNVTPGGPQGLGAPFAVCVETRVCGSTSSQLTLVSSSADRPPPPSYDSVIKADAPPPPYSSVAWMMPHNLGKDKSEQNTDEIPAVHTTDLPTQPP</sequence>
<name>A0A8K0JZA2_LADFU</name>
<proteinExistence type="predicted"/>
<keyword evidence="2" id="KW-1133">Transmembrane helix</keyword>
<keyword evidence="4" id="KW-1185">Reference proteome</keyword>
<comment type="caution">
    <text evidence="3">The sequence shown here is derived from an EMBL/GenBank/DDBJ whole genome shotgun (WGS) entry which is preliminary data.</text>
</comment>
<organism evidence="3 4">
    <name type="scientific">Ladona fulva</name>
    <name type="common">Scarce chaser dragonfly</name>
    <name type="synonym">Libellula fulva</name>
    <dbReference type="NCBI Taxonomy" id="123851"/>
    <lineage>
        <taxon>Eukaryota</taxon>
        <taxon>Metazoa</taxon>
        <taxon>Ecdysozoa</taxon>
        <taxon>Arthropoda</taxon>
        <taxon>Hexapoda</taxon>
        <taxon>Insecta</taxon>
        <taxon>Pterygota</taxon>
        <taxon>Palaeoptera</taxon>
        <taxon>Odonata</taxon>
        <taxon>Epiprocta</taxon>
        <taxon>Anisoptera</taxon>
        <taxon>Libelluloidea</taxon>
        <taxon>Libellulidae</taxon>
        <taxon>Ladona</taxon>
    </lineage>
</organism>
<reference evidence="3" key="2">
    <citation type="submission" date="2017-10" db="EMBL/GenBank/DDBJ databases">
        <title>Ladona fulva Genome sequencing and assembly.</title>
        <authorList>
            <person name="Murali S."/>
            <person name="Richards S."/>
            <person name="Bandaranaike D."/>
            <person name="Bellair M."/>
            <person name="Blankenburg K."/>
            <person name="Chao H."/>
            <person name="Dinh H."/>
            <person name="Doddapaneni H."/>
            <person name="Dugan-Rocha S."/>
            <person name="Elkadiri S."/>
            <person name="Gnanaolivu R."/>
            <person name="Hernandez B."/>
            <person name="Skinner E."/>
            <person name="Javaid M."/>
            <person name="Lee S."/>
            <person name="Li M."/>
            <person name="Ming W."/>
            <person name="Munidasa M."/>
            <person name="Muniz J."/>
            <person name="Nguyen L."/>
            <person name="Hughes D."/>
            <person name="Osuji N."/>
            <person name="Pu L.-L."/>
            <person name="Puazo M."/>
            <person name="Qu C."/>
            <person name="Quiroz J."/>
            <person name="Raj R."/>
            <person name="Weissenberger G."/>
            <person name="Xin Y."/>
            <person name="Zou X."/>
            <person name="Han Y."/>
            <person name="Worley K."/>
            <person name="Muzny D."/>
            <person name="Gibbs R."/>
        </authorList>
    </citation>
    <scope>NUCLEOTIDE SEQUENCE</scope>
    <source>
        <strain evidence="3">Sampled in the wild</strain>
    </source>
</reference>
<dbReference type="AlphaFoldDB" id="A0A8K0JZA2"/>
<evidence type="ECO:0000256" key="2">
    <source>
        <dbReference type="SAM" id="Phobius"/>
    </source>
</evidence>
<dbReference type="Proteomes" id="UP000792457">
    <property type="component" value="Unassembled WGS sequence"/>
</dbReference>
<gene>
    <name evidence="3" type="ORF">J437_LFUL001355</name>
</gene>